<sequence length="58" mass="6375">MDIAALSMAMSQMNVRTEANVSVMKKTIDQAETNGQEVVKMLEQSVQPHIGSRIDIKA</sequence>
<name>A0A1B1S0P3_9BACL</name>
<accession>A0A1B1S0P3</accession>
<dbReference type="KEGG" id="pll:I858_006855"/>
<dbReference type="AlphaFoldDB" id="A0A1B1S0P3"/>
<evidence type="ECO:0000313" key="1">
    <source>
        <dbReference type="EMBL" id="ANU26745.1"/>
    </source>
</evidence>
<dbReference type="Pfam" id="PF14070">
    <property type="entry name" value="YjfB_motility"/>
    <property type="match status" value="1"/>
</dbReference>
<gene>
    <name evidence="1" type="ORF">I858_006855</name>
</gene>
<organism evidence="1 2">
    <name type="scientific">Planococcus versutus</name>
    <dbReference type="NCBI Taxonomy" id="1302659"/>
    <lineage>
        <taxon>Bacteria</taxon>
        <taxon>Bacillati</taxon>
        <taxon>Bacillota</taxon>
        <taxon>Bacilli</taxon>
        <taxon>Bacillales</taxon>
        <taxon>Caryophanaceae</taxon>
        <taxon>Planococcus</taxon>
    </lineage>
</organism>
<reference evidence="1" key="1">
    <citation type="submission" date="2016-10" db="EMBL/GenBank/DDBJ databases">
        <authorList>
            <person name="See-Too W.S."/>
        </authorList>
    </citation>
    <scope>NUCLEOTIDE SEQUENCE</scope>
    <source>
        <strain evidence="1">L10.15</strain>
    </source>
</reference>
<dbReference type="Proteomes" id="UP000053354">
    <property type="component" value="Chromosome"/>
</dbReference>
<dbReference type="STRING" id="1302659.I858_006855"/>
<keyword evidence="2" id="KW-1185">Reference proteome</keyword>
<dbReference type="OrthoDB" id="1924973at2"/>
<dbReference type="RefSeq" id="WP_065524422.1">
    <property type="nucleotide sequence ID" value="NZ_CP016540.2"/>
</dbReference>
<evidence type="ECO:0000313" key="2">
    <source>
        <dbReference type="Proteomes" id="UP000053354"/>
    </source>
</evidence>
<dbReference type="InterPro" id="IPR025906">
    <property type="entry name" value="YjfB_motility"/>
</dbReference>
<proteinExistence type="predicted"/>
<protein>
    <submittedName>
        <fullName evidence="1">Motility protein</fullName>
    </submittedName>
</protein>
<dbReference type="EMBL" id="CP016540">
    <property type="protein sequence ID" value="ANU26745.1"/>
    <property type="molecule type" value="Genomic_DNA"/>
</dbReference>